<evidence type="ECO:0000259" key="2">
    <source>
        <dbReference type="Pfam" id="PF17517"/>
    </source>
</evidence>
<evidence type="ECO:0000313" key="4">
    <source>
        <dbReference type="Proteomes" id="UP000199469"/>
    </source>
</evidence>
<dbReference type="Proteomes" id="UP000199469">
    <property type="component" value="Unassembled WGS sequence"/>
</dbReference>
<evidence type="ECO:0000256" key="1">
    <source>
        <dbReference type="SAM" id="SignalP"/>
    </source>
</evidence>
<feature type="chain" id="PRO_5011588832" evidence="1">
    <location>
        <begin position="22"/>
        <end position="938"/>
    </location>
</feature>
<keyword evidence="1" id="KW-0732">Signal</keyword>
<evidence type="ECO:0000313" key="3">
    <source>
        <dbReference type="EMBL" id="SEW48738.1"/>
    </source>
</evidence>
<feature type="signal peptide" evidence="1">
    <location>
        <begin position="1"/>
        <end position="21"/>
    </location>
</feature>
<protein>
    <submittedName>
        <fullName evidence="3">Gliding motility-associated C-terminal domain-containing protein</fullName>
    </submittedName>
</protein>
<dbReference type="Pfam" id="PF17963">
    <property type="entry name" value="Big_9"/>
    <property type="match status" value="1"/>
</dbReference>
<name>A0A1I0S2G1_9FLAO</name>
<proteinExistence type="predicted"/>
<dbReference type="InterPro" id="IPR035234">
    <property type="entry name" value="IgGFc-bd_N"/>
</dbReference>
<keyword evidence="4" id="KW-1185">Reference proteome</keyword>
<dbReference type="EMBL" id="FOIU01000004">
    <property type="protein sequence ID" value="SEW48738.1"/>
    <property type="molecule type" value="Genomic_DNA"/>
</dbReference>
<dbReference type="STRING" id="356305.SAMN05421841_3882"/>
<dbReference type="Pfam" id="PF13585">
    <property type="entry name" value="CHU_C"/>
    <property type="match status" value="1"/>
</dbReference>
<accession>A0A1I0S2G1</accession>
<dbReference type="NCBIfam" id="TIGR04131">
    <property type="entry name" value="Bac_Flav_CTERM"/>
    <property type="match status" value="1"/>
</dbReference>
<organism evidence="3 4">
    <name type="scientific">Chryseobacterium wanjuense</name>
    <dbReference type="NCBI Taxonomy" id="356305"/>
    <lineage>
        <taxon>Bacteria</taxon>
        <taxon>Pseudomonadati</taxon>
        <taxon>Bacteroidota</taxon>
        <taxon>Flavobacteriia</taxon>
        <taxon>Flavobacteriales</taxon>
        <taxon>Weeksellaceae</taxon>
        <taxon>Chryseobacterium group</taxon>
        <taxon>Chryseobacterium</taxon>
    </lineage>
</organism>
<dbReference type="Pfam" id="PF17517">
    <property type="entry name" value="IgGFc_binding"/>
    <property type="match status" value="1"/>
</dbReference>
<dbReference type="RefSeq" id="WP_089795588.1">
    <property type="nucleotide sequence ID" value="NZ_FOIU01000004.1"/>
</dbReference>
<feature type="domain" description="IgGFc-binding protein N-terminal" evidence="2">
    <location>
        <begin position="131"/>
        <end position="439"/>
    </location>
</feature>
<dbReference type="OrthoDB" id="9765926at2"/>
<dbReference type="Gene3D" id="2.60.40.2810">
    <property type="match status" value="1"/>
</dbReference>
<dbReference type="AlphaFoldDB" id="A0A1I0S2G1"/>
<dbReference type="InterPro" id="IPR026341">
    <property type="entry name" value="T9SS_type_B"/>
</dbReference>
<sequence>MKRFLSFVLMLCALNTLFAQRDTDHWFAPYYDVSTGGVYNHVLYFSTDATTPFEVKIYNNNTVIGTVTISKGSPQTFALNANLIRTTAASSAAVPTNLGVYTKGDRAYFVSLRAAVSSHGEIITSKGKAGIGTKFYAAATPVTVPATDKNFTTGILATEDNTIVTVSGYDPNISFVNVPSPTPLTLTVTLNKGQSYILTGLSTTTPVNRDGFIGAKIESNKPVSVTNGNANGFYATTTSSDGADLIMDQSVPTDRLGNEFAMVKSISTSSANMEGGIIVGTENNTDIYLNNGTTPVATIDEGEYYRILANEYKDQGGGHSNLYVRTTKNVYLYQLVGAGSANNTGGFNYIPPLNCFLPRKIDEIGRINVMPNITSAITLKLNILTEVGAAVTVNGVTPTAAQGPYPLTGNTQWVTYAITGITGNVTITSTKAVTAGVNGGYSSAGYGGYFAGFSSIPLIAKQTGDCIPGIVLEVDDSYDTYQWYLNGTAIPGANSNTYTPAVSGNYTVRITVGSCPPAVTPVYKVYTCLHESTKALTVCEGYKAIIPEFTNSSQTYVPSTVTIVTPPTNGTVIVDPSGVIGYTPNFGFTGTDTIVYKFCGNDPDFTDCEQVTLTLTVSESPVVTNATLRSCFIPSNPATALFNLTLAAVTGQTGITKQYYPSPTDAQNGTNEILNPTNYIAPNGVVYIKVSNANGCYRVAEVTLIVLPPVYSNVLEDKIICIEDTTTLDAGSGFTAYAWSTGATTQSINNVGVGTYWVDLKTGECITRQTVKVYASEQPVISSIDISNNTVTVNTVGGTAPYQYSLDNINWQNSNVFTNVPRGNSKVYVKDDYNCDPIDVEITVPNLINVITPNGDGVNDILDYSELSYKPNFVFNIYDRYGTKMHEGNKANGYKWDGAVGGKKVSTGNYWFDLSWNEPNSKKTSIKYSGWIMVKNRE</sequence>
<reference evidence="4" key="1">
    <citation type="submission" date="2016-10" db="EMBL/GenBank/DDBJ databases">
        <authorList>
            <person name="Varghese N."/>
            <person name="Submissions S."/>
        </authorList>
    </citation>
    <scope>NUCLEOTIDE SEQUENCE [LARGE SCALE GENOMIC DNA]</scope>
    <source>
        <strain evidence="4">DSM 17724</strain>
    </source>
</reference>
<gene>
    <name evidence="3" type="ORF">SAMN05421841_3882</name>
</gene>